<sequence length="136" mass="15087">MLPPNPNTKTARQLLVELKPGKDIVMYDPKSPKRVISQCVRVSEHVYYLTGPQFNDFTAQLRHPILPVGDDWLLPDLFSVAKEDSTTEAEMVDVMNFFLRDHGAGPEELVLTCSTAQDAIATLAGLFAAHGKRPKP</sequence>
<accession>A0A7K1TET7</accession>
<proteinExistence type="predicted"/>
<dbReference type="AlphaFoldDB" id="A0A7K1TET7"/>
<reference evidence="1 2" key="1">
    <citation type="submission" date="2019-12" db="EMBL/GenBank/DDBJ databases">
        <title>Hymenobacter sp. HMF4947 Genome sequencing and assembly.</title>
        <authorList>
            <person name="Kang H."/>
            <person name="Cha I."/>
            <person name="Kim H."/>
            <person name="Joh K."/>
        </authorList>
    </citation>
    <scope>NUCLEOTIDE SEQUENCE [LARGE SCALE GENOMIC DNA]</scope>
    <source>
        <strain evidence="1 2">HMF4947</strain>
    </source>
</reference>
<name>A0A7K1TET7_9BACT</name>
<dbReference type="Proteomes" id="UP000441336">
    <property type="component" value="Unassembled WGS sequence"/>
</dbReference>
<dbReference type="EMBL" id="WQKZ01000002">
    <property type="protein sequence ID" value="MVN76923.1"/>
    <property type="molecule type" value="Genomic_DNA"/>
</dbReference>
<evidence type="ECO:0000313" key="2">
    <source>
        <dbReference type="Proteomes" id="UP000441336"/>
    </source>
</evidence>
<keyword evidence="2" id="KW-1185">Reference proteome</keyword>
<evidence type="ECO:0000313" key="1">
    <source>
        <dbReference type="EMBL" id="MVN76923.1"/>
    </source>
</evidence>
<gene>
    <name evidence="1" type="ORF">GO988_11365</name>
</gene>
<protein>
    <submittedName>
        <fullName evidence="1">Uncharacterized protein</fullName>
    </submittedName>
</protein>
<organism evidence="1 2">
    <name type="scientific">Hymenobacter ginkgonis</name>
    <dbReference type="NCBI Taxonomy" id="2682976"/>
    <lineage>
        <taxon>Bacteria</taxon>
        <taxon>Pseudomonadati</taxon>
        <taxon>Bacteroidota</taxon>
        <taxon>Cytophagia</taxon>
        <taxon>Cytophagales</taxon>
        <taxon>Hymenobacteraceae</taxon>
        <taxon>Hymenobacter</taxon>
    </lineage>
</organism>
<dbReference type="RefSeq" id="WP_157565296.1">
    <property type="nucleotide sequence ID" value="NZ_WQKZ01000002.1"/>
</dbReference>
<comment type="caution">
    <text evidence="1">The sequence shown here is derived from an EMBL/GenBank/DDBJ whole genome shotgun (WGS) entry which is preliminary data.</text>
</comment>